<reference evidence="2" key="1">
    <citation type="journal article" date="2019" name="Int. J. Syst. Evol. Microbiol.">
        <title>The Global Catalogue of Microorganisms (GCM) 10K type strain sequencing project: providing services to taxonomists for standard genome sequencing and annotation.</title>
        <authorList>
            <consortium name="The Broad Institute Genomics Platform"/>
            <consortium name="The Broad Institute Genome Sequencing Center for Infectious Disease"/>
            <person name="Wu L."/>
            <person name="Ma J."/>
        </authorList>
    </citation>
    <scope>NUCLEOTIDE SEQUENCE [LARGE SCALE GENOMIC DNA]</scope>
    <source>
        <strain evidence="2">CCUG 54527</strain>
    </source>
</reference>
<evidence type="ECO:0000313" key="2">
    <source>
        <dbReference type="Proteomes" id="UP001596170"/>
    </source>
</evidence>
<protein>
    <recommendedName>
        <fullName evidence="3">DUF3221 domain-containing protein</fullName>
    </recommendedName>
</protein>
<proteinExistence type="predicted"/>
<dbReference type="RefSeq" id="WP_377732941.1">
    <property type="nucleotide sequence ID" value="NZ_JBHSRI010000004.1"/>
</dbReference>
<name>A0ABW1L4D4_9BACL</name>
<sequence>MTNYPKRILVVLLVLFSVGCGSGNTNLGYSEVTIHDITEFFIVEMIHENSILIGNTFYKIGDETKLITADNRELKFEEIKPGDLVAFEDKGYILESFPSQGFATKVVLQNDDESKRVSNSLRHFINNQQTGNILSISILKLTEQEITLNFNEREIHGKKYEAEIDRKTNEFTVKEIPNEEALEQDRLNQAMKAAHPEGITSGHITEIYEDGFRVNMVDFTFSEDAQLKNDLGTLLDREQFKIGSFVTVDYDKIDASTTVNTGVLSVMTLITKEENPQVRSWIESIIEGDSYEEPAIMQNYSHIEPKYYSIIIADLKDDTWDTFELKYDIETNEYSTTRIKN</sequence>
<gene>
    <name evidence="1" type="ORF">ACFPYN_05150</name>
</gene>
<organism evidence="1 2">
    <name type="scientific">Paenisporosarcina macmurdoensis</name>
    <dbReference type="NCBI Taxonomy" id="212659"/>
    <lineage>
        <taxon>Bacteria</taxon>
        <taxon>Bacillati</taxon>
        <taxon>Bacillota</taxon>
        <taxon>Bacilli</taxon>
        <taxon>Bacillales</taxon>
        <taxon>Caryophanaceae</taxon>
        <taxon>Paenisporosarcina</taxon>
    </lineage>
</organism>
<dbReference type="EMBL" id="JBHSRI010000004">
    <property type="protein sequence ID" value="MFC6038840.1"/>
    <property type="molecule type" value="Genomic_DNA"/>
</dbReference>
<keyword evidence="2" id="KW-1185">Reference proteome</keyword>
<dbReference type="PROSITE" id="PS51257">
    <property type="entry name" value="PROKAR_LIPOPROTEIN"/>
    <property type="match status" value="1"/>
</dbReference>
<dbReference type="Proteomes" id="UP001596170">
    <property type="component" value="Unassembled WGS sequence"/>
</dbReference>
<comment type="caution">
    <text evidence="1">The sequence shown here is derived from an EMBL/GenBank/DDBJ whole genome shotgun (WGS) entry which is preliminary data.</text>
</comment>
<evidence type="ECO:0000313" key="1">
    <source>
        <dbReference type="EMBL" id="MFC6038840.1"/>
    </source>
</evidence>
<evidence type="ECO:0008006" key="3">
    <source>
        <dbReference type="Google" id="ProtNLM"/>
    </source>
</evidence>
<accession>A0ABW1L4D4</accession>